<evidence type="ECO:0000313" key="1">
    <source>
        <dbReference type="EMBL" id="PIC46832.1"/>
    </source>
</evidence>
<name>A0A2G5V511_9PELO</name>
<proteinExistence type="predicted"/>
<organism evidence="1 2">
    <name type="scientific">Caenorhabditis nigoni</name>
    <dbReference type="NCBI Taxonomy" id="1611254"/>
    <lineage>
        <taxon>Eukaryota</taxon>
        <taxon>Metazoa</taxon>
        <taxon>Ecdysozoa</taxon>
        <taxon>Nematoda</taxon>
        <taxon>Chromadorea</taxon>
        <taxon>Rhabditida</taxon>
        <taxon>Rhabditina</taxon>
        <taxon>Rhabditomorpha</taxon>
        <taxon>Rhabditoidea</taxon>
        <taxon>Rhabditidae</taxon>
        <taxon>Peloderinae</taxon>
        <taxon>Caenorhabditis</taxon>
    </lineage>
</organism>
<keyword evidence="2" id="KW-1185">Reference proteome</keyword>
<dbReference type="EMBL" id="PDUG01000002">
    <property type="protein sequence ID" value="PIC46832.1"/>
    <property type="molecule type" value="Genomic_DNA"/>
</dbReference>
<dbReference type="AlphaFoldDB" id="A0A2G5V511"/>
<reference evidence="2" key="1">
    <citation type="submission" date="2017-10" db="EMBL/GenBank/DDBJ databases">
        <title>Rapid genome shrinkage in a self-fertile nematode reveals novel sperm competition proteins.</title>
        <authorList>
            <person name="Yin D."/>
            <person name="Schwarz E.M."/>
            <person name="Thomas C.G."/>
            <person name="Felde R.L."/>
            <person name="Korf I.F."/>
            <person name="Cutter A.D."/>
            <person name="Schartner C.M."/>
            <person name="Ralston E.J."/>
            <person name="Meyer B.J."/>
            <person name="Haag E.S."/>
        </authorList>
    </citation>
    <scope>NUCLEOTIDE SEQUENCE [LARGE SCALE GENOMIC DNA]</scope>
    <source>
        <strain evidence="2">JU1422</strain>
    </source>
</reference>
<gene>
    <name evidence="1" type="primary">Cnig_chr_II.g6396</name>
    <name evidence="1" type="ORF">B9Z55_006396</name>
</gene>
<sequence length="110" mass="12484">MFLFDRKTYSSKKFALKTTTFSDHALQEDALDRQDTRVQDRHAVLVAELVHHRLVIVVTLQIVGIVQLRALVLALHHHVTMLLLPEIAAPEAVRHRAHRAAAVPILVNFI</sequence>
<comment type="caution">
    <text evidence="1">The sequence shown here is derived from an EMBL/GenBank/DDBJ whole genome shotgun (WGS) entry which is preliminary data.</text>
</comment>
<evidence type="ECO:0000313" key="2">
    <source>
        <dbReference type="Proteomes" id="UP000230233"/>
    </source>
</evidence>
<dbReference type="Proteomes" id="UP000230233">
    <property type="component" value="Chromosome II"/>
</dbReference>
<accession>A0A2G5V511</accession>
<protein>
    <submittedName>
        <fullName evidence="1">Uncharacterized protein</fullName>
    </submittedName>
</protein>